<dbReference type="Pfam" id="PF07687">
    <property type="entry name" value="M20_dimer"/>
    <property type="match status" value="1"/>
</dbReference>
<dbReference type="InterPro" id="IPR001261">
    <property type="entry name" value="ArgE/DapE_CS"/>
</dbReference>
<evidence type="ECO:0000256" key="5">
    <source>
        <dbReference type="ARBA" id="ARBA00022833"/>
    </source>
</evidence>
<organism evidence="7 8">
    <name type="scientific">Rhizophlyctis rosea</name>
    <dbReference type="NCBI Taxonomy" id="64517"/>
    <lineage>
        <taxon>Eukaryota</taxon>
        <taxon>Fungi</taxon>
        <taxon>Fungi incertae sedis</taxon>
        <taxon>Chytridiomycota</taxon>
        <taxon>Chytridiomycota incertae sedis</taxon>
        <taxon>Chytridiomycetes</taxon>
        <taxon>Rhizophlyctidales</taxon>
        <taxon>Rhizophlyctidaceae</taxon>
        <taxon>Rhizophlyctis</taxon>
    </lineage>
</organism>
<evidence type="ECO:0000313" key="7">
    <source>
        <dbReference type="EMBL" id="KAJ3055439.1"/>
    </source>
</evidence>
<dbReference type="GO" id="GO:0046872">
    <property type="term" value="F:metal ion binding"/>
    <property type="evidence" value="ECO:0007669"/>
    <property type="project" value="UniProtKB-KW"/>
</dbReference>
<dbReference type="Gene3D" id="3.30.70.360">
    <property type="match status" value="1"/>
</dbReference>
<evidence type="ECO:0000256" key="3">
    <source>
        <dbReference type="ARBA" id="ARBA00022723"/>
    </source>
</evidence>
<feature type="domain" description="Peptidase M20 dimerisation" evidence="6">
    <location>
        <begin position="179"/>
        <end position="262"/>
    </location>
</feature>
<dbReference type="InterPro" id="IPR011650">
    <property type="entry name" value="Peptidase_M20_dimer"/>
</dbReference>
<comment type="similarity">
    <text evidence="2">Belongs to the peptidase M20A family.</text>
</comment>
<comment type="caution">
    <text evidence="7">The sequence shown here is derived from an EMBL/GenBank/DDBJ whole genome shotgun (WGS) entry which is preliminary data.</text>
</comment>
<dbReference type="Proteomes" id="UP001212841">
    <property type="component" value="Unassembled WGS sequence"/>
</dbReference>
<dbReference type="SUPFAM" id="SSF55031">
    <property type="entry name" value="Bacterial exopeptidase dimerisation domain"/>
    <property type="match status" value="1"/>
</dbReference>
<keyword evidence="5" id="KW-0862">Zinc</keyword>
<dbReference type="PROSITE" id="PS00758">
    <property type="entry name" value="ARGE_DAPE_CPG2_1"/>
    <property type="match status" value="1"/>
</dbReference>
<protein>
    <recommendedName>
        <fullName evidence="6">Peptidase M20 dimerisation domain-containing protein</fullName>
    </recommendedName>
</protein>
<evidence type="ECO:0000259" key="6">
    <source>
        <dbReference type="Pfam" id="PF07687"/>
    </source>
</evidence>
<sequence>MSKQQPTQSLTETLSLLKSLIQIPSTTLQEHAVALHLRSYLQSHNWHVHLQPLPSHPDRFNVLAWRGTPTDSLDSLTGRKFKVLMNSHIDTVPPHIEYGETETRVTGRGACDAKGSVASQIVAVEELIREGRVAEEDVGLLYVASEETDHIGMIAASSLPISTNYLIVGEPTELKLALGHKGVLKADIKVTGKAGHSGYPHVGRNAIDALVDVLGALKSAPWPHDPRLGPTTLNFGSISGGVAANVIAASATADIAIRVSTSAAEVSSLLLSTVEKVKEGLQDGIAVEVSVRAAMDPVRCETVDVEGVETFVAGYFTDIPYLKGDHKPLLYGPGSILVAHSKDEFVEKADLEVAVGVYKQIILGLVGRG</sequence>
<evidence type="ECO:0000256" key="4">
    <source>
        <dbReference type="ARBA" id="ARBA00022801"/>
    </source>
</evidence>
<dbReference type="InterPro" id="IPR002933">
    <property type="entry name" value="Peptidase_M20"/>
</dbReference>
<dbReference type="PANTHER" id="PTHR43808">
    <property type="entry name" value="ACETYLORNITHINE DEACETYLASE"/>
    <property type="match status" value="1"/>
</dbReference>
<gene>
    <name evidence="7" type="ORF">HK097_010472</name>
</gene>
<comment type="cofactor">
    <cofactor evidence="1">
        <name>Zn(2+)</name>
        <dbReference type="ChEBI" id="CHEBI:29105"/>
    </cofactor>
</comment>
<dbReference type="SUPFAM" id="SSF53187">
    <property type="entry name" value="Zn-dependent exopeptidases"/>
    <property type="match status" value="1"/>
</dbReference>
<evidence type="ECO:0000256" key="2">
    <source>
        <dbReference type="ARBA" id="ARBA00006247"/>
    </source>
</evidence>
<evidence type="ECO:0000256" key="1">
    <source>
        <dbReference type="ARBA" id="ARBA00001947"/>
    </source>
</evidence>
<dbReference type="InterPro" id="IPR050072">
    <property type="entry name" value="Peptidase_M20A"/>
</dbReference>
<accession>A0AAD5SIM1</accession>
<keyword evidence="3" id="KW-0479">Metal-binding</keyword>
<dbReference type="GO" id="GO:0016787">
    <property type="term" value="F:hydrolase activity"/>
    <property type="evidence" value="ECO:0007669"/>
    <property type="project" value="UniProtKB-KW"/>
</dbReference>
<keyword evidence="8" id="KW-1185">Reference proteome</keyword>
<name>A0AAD5SIM1_9FUNG</name>
<dbReference type="EMBL" id="JADGJD010000078">
    <property type="protein sequence ID" value="KAJ3055439.1"/>
    <property type="molecule type" value="Genomic_DNA"/>
</dbReference>
<dbReference type="InterPro" id="IPR036264">
    <property type="entry name" value="Bact_exopeptidase_dim_dom"/>
</dbReference>
<reference evidence="7" key="1">
    <citation type="submission" date="2020-05" db="EMBL/GenBank/DDBJ databases">
        <title>Phylogenomic resolution of chytrid fungi.</title>
        <authorList>
            <person name="Stajich J.E."/>
            <person name="Amses K."/>
            <person name="Simmons R."/>
            <person name="Seto K."/>
            <person name="Myers J."/>
            <person name="Bonds A."/>
            <person name="Quandt C.A."/>
            <person name="Barry K."/>
            <person name="Liu P."/>
            <person name="Grigoriev I."/>
            <person name="Longcore J.E."/>
            <person name="James T.Y."/>
        </authorList>
    </citation>
    <scope>NUCLEOTIDE SEQUENCE</scope>
    <source>
        <strain evidence="7">JEL0318</strain>
    </source>
</reference>
<keyword evidence="4" id="KW-0378">Hydrolase</keyword>
<dbReference type="AlphaFoldDB" id="A0AAD5SIM1"/>
<evidence type="ECO:0000313" key="8">
    <source>
        <dbReference type="Proteomes" id="UP001212841"/>
    </source>
</evidence>
<dbReference type="PANTHER" id="PTHR43808:SF8">
    <property type="entry name" value="PEPTIDASE M20 DIMERISATION DOMAIN-CONTAINING PROTEIN"/>
    <property type="match status" value="1"/>
</dbReference>
<dbReference type="Gene3D" id="3.40.630.10">
    <property type="entry name" value="Zn peptidases"/>
    <property type="match status" value="1"/>
</dbReference>
<proteinExistence type="inferred from homology"/>
<dbReference type="Pfam" id="PF01546">
    <property type="entry name" value="Peptidase_M20"/>
    <property type="match status" value="1"/>
</dbReference>